<accession>A0ABW3D829</accession>
<name>A0ABW3D829_9BACL</name>
<dbReference type="Pfam" id="PF13025">
    <property type="entry name" value="DUF3886"/>
    <property type="match status" value="1"/>
</dbReference>
<comment type="caution">
    <text evidence="2">The sequence shown here is derived from an EMBL/GenBank/DDBJ whole genome shotgun (WGS) entry which is preliminary data.</text>
</comment>
<reference evidence="3" key="1">
    <citation type="journal article" date="2019" name="Int. J. Syst. Evol. Microbiol.">
        <title>The Global Catalogue of Microorganisms (GCM) 10K type strain sequencing project: providing services to taxonomists for standard genome sequencing and annotation.</title>
        <authorList>
            <consortium name="The Broad Institute Genomics Platform"/>
            <consortium name="The Broad Institute Genome Sequencing Center for Infectious Disease"/>
            <person name="Wu L."/>
            <person name="Ma J."/>
        </authorList>
    </citation>
    <scope>NUCLEOTIDE SEQUENCE [LARGE SCALE GENOMIC DNA]</scope>
    <source>
        <strain evidence="3">CCUG 57263</strain>
    </source>
</reference>
<feature type="region of interest" description="Disordered" evidence="1">
    <location>
        <begin position="39"/>
        <end position="87"/>
    </location>
</feature>
<protein>
    <submittedName>
        <fullName evidence="2">YqkE family protein</fullName>
    </submittedName>
</protein>
<dbReference type="RefSeq" id="WP_379287085.1">
    <property type="nucleotide sequence ID" value="NZ_JBHTIU010000025.1"/>
</dbReference>
<organism evidence="2 3">
    <name type="scientific">Paenibacillus residui</name>
    <dbReference type="NCBI Taxonomy" id="629724"/>
    <lineage>
        <taxon>Bacteria</taxon>
        <taxon>Bacillati</taxon>
        <taxon>Bacillota</taxon>
        <taxon>Bacilli</taxon>
        <taxon>Bacillales</taxon>
        <taxon>Paenibacillaceae</taxon>
        <taxon>Paenibacillus</taxon>
    </lineage>
</organism>
<proteinExistence type="predicted"/>
<sequence>MAKKRRQASPSNRPSSAEQPATLKDLLSSEMVDKLKAQANEIRAEEEKRKEEERKKAEQARKAEQERLDNDFEHLLKNSNLDWRKYK</sequence>
<feature type="compositionally biased region" description="Polar residues" evidence="1">
    <location>
        <begin position="8"/>
        <end position="19"/>
    </location>
</feature>
<dbReference type="Proteomes" id="UP001597120">
    <property type="component" value="Unassembled WGS sequence"/>
</dbReference>
<gene>
    <name evidence="2" type="ORF">ACFQ03_07065</name>
</gene>
<dbReference type="EMBL" id="JBHTIU010000025">
    <property type="protein sequence ID" value="MFD0868904.1"/>
    <property type="molecule type" value="Genomic_DNA"/>
</dbReference>
<evidence type="ECO:0000256" key="1">
    <source>
        <dbReference type="SAM" id="MobiDB-lite"/>
    </source>
</evidence>
<keyword evidence="3" id="KW-1185">Reference proteome</keyword>
<evidence type="ECO:0000313" key="3">
    <source>
        <dbReference type="Proteomes" id="UP001597120"/>
    </source>
</evidence>
<dbReference type="InterPro" id="IPR024980">
    <property type="entry name" value="DUF3886"/>
</dbReference>
<feature type="region of interest" description="Disordered" evidence="1">
    <location>
        <begin position="1"/>
        <end position="22"/>
    </location>
</feature>
<evidence type="ECO:0000313" key="2">
    <source>
        <dbReference type="EMBL" id="MFD0868904.1"/>
    </source>
</evidence>